<organism evidence="2">
    <name type="scientific">Tupanvirus soda lake</name>
    <dbReference type="NCBI Taxonomy" id="2126985"/>
    <lineage>
        <taxon>Viruses</taxon>
        <taxon>Varidnaviria</taxon>
        <taxon>Bamfordvirae</taxon>
        <taxon>Nucleocytoviricota</taxon>
        <taxon>Megaviricetes</taxon>
        <taxon>Imitervirales</taxon>
        <taxon>Mimiviridae</taxon>
        <taxon>Megamimivirinae</taxon>
        <taxon>Tupanvirus</taxon>
        <taxon>Tupanvirus salinum</taxon>
    </lineage>
</organism>
<dbReference type="GeneID" id="80518532"/>
<evidence type="ECO:0000313" key="2">
    <source>
        <dbReference type="EMBL" id="QKU35114.1"/>
    </source>
</evidence>
<reference evidence="2" key="2">
    <citation type="journal article" date="2018" name="Nat. Commun.">
        <title>Tailed giant Tupanvirus possesses the most complete translational apparatus of the known virosphere.</title>
        <authorList>
            <person name="Abrahao J."/>
            <person name="Silva L."/>
            <person name="Silva L.S."/>
            <person name="Khalil J.Y.B."/>
            <person name="Rodrigues R."/>
            <person name="Arantes T."/>
            <person name="Assis F."/>
            <person name="Boratto P."/>
            <person name="Andrade M."/>
            <person name="Kroon E.G."/>
            <person name="Ribeiro B."/>
            <person name="Bergier I."/>
            <person name="Seligmann H."/>
            <person name="Ghigo E."/>
            <person name="Colson P."/>
            <person name="Levasseur A."/>
            <person name="Kroemer G."/>
            <person name="Raoult D."/>
            <person name="La Scola B."/>
        </authorList>
    </citation>
    <scope>NUCLEOTIDE SEQUENCE [LARGE SCALE GENOMIC DNA]</scope>
    <source>
        <strain evidence="2">Soda lake</strain>
    </source>
</reference>
<reference evidence="2" key="1">
    <citation type="submission" date="2017-01" db="EMBL/GenBank/DDBJ databases">
        <authorList>
            <person name="Assis F.L."/>
            <person name="Abrahao J.S."/>
            <person name="Silva L."/>
            <person name="Khalil J.B."/>
            <person name="Rodrigues R."/>
            <person name="Silva L.S."/>
            <person name="Arantes T."/>
            <person name="Boratto P."/>
            <person name="Andrade M."/>
            <person name="Kroon E.G."/>
            <person name="Ribeiro B."/>
            <person name="Bergier I."/>
            <person name="Seligmann H."/>
            <person name="Ghigo E."/>
            <person name="Colson P."/>
            <person name="Levasseur A."/>
            <person name="Raoult D."/>
            <person name="Scola B.L."/>
        </authorList>
    </citation>
    <scope>NUCLEOTIDE SEQUENCE</scope>
    <source>
        <strain evidence="2">Soda lake</strain>
    </source>
</reference>
<sequence length="750" mass="87470">MSVKNPEWNLKIGDPIIISQIGKKINVEGIPVQKYNDGYVVKISDPDYKSPEPLLQNSEKYKKGFYLLRNTDKWTVKETGMIPGLKHKQSGTRSNLLETVITPTTTLSPDKPQTTLLDVAKEKKTEESHQITTTSQTGDQSIVTKNITQKTTTNPNIIDKEETETGPLKIINTKKSNEPTKKSLVTYELPKEIKHYKRPRSYDITPTTVKYDNTPLQTSSHKQSFNPTFEPFPELGDRSEKVEVVELENTFGVRKNIEKGGKNDEHETEHIYSFGKHNKEKEHKFAKVDVYNPKYLEMLDHNTNKYALVFKNLDLYSDIEVDAVLDRMAEDRLLELLKIGGEPPLIREVTECMPVLDPKNPKKEAKICKTFISPIYDFRNKIKLLRKLEPRLRKAKHLSRAKHEIVVNNLHIIEDELITKEEYEISEGGKIMAWIENNLVYYGGYNTEFFNYMMFADLITYQHKGHIYIAKAGIRKANFVTEEMLPNLKYLRYQYNNPINIAQLIVQMQASSSEIPGRPIPGATSSMRQVFEEIKDEASQIMALEYFICLQPQPRYMLYTLKRLVVAWYSDFDLIDTVTKIRLLINQYRARRDKKENLEWGVLPSIVIYLRYGAVNFSRALSKINYYFTNYIHTGWFGNEPDYFTKYNDLIYYSNGSPDAKRFFEHLPITKKMEIYKPYTINPTAFLKYGEDIVTPYPQIYTKKLSLEYRSKFDLEKIQREKSNVPTTEDLERQQDRANEIRAMIQKNKQ</sequence>
<dbReference type="EMBL" id="KY523104">
    <property type="protein sequence ID" value="QKU35114.1"/>
    <property type="molecule type" value="Genomic_DNA"/>
</dbReference>
<feature type="region of interest" description="Disordered" evidence="1">
    <location>
        <begin position="122"/>
        <end position="175"/>
    </location>
</feature>
<dbReference type="RefSeq" id="YP_010781768.1">
    <property type="nucleotide sequence ID" value="NC_075039.1"/>
</dbReference>
<dbReference type="KEGG" id="vg:80518532"/>
<protein>
    <submittedName>
        <fullName evidence="2">Putative orfan</fullName>
    </submittedName>
</protein>
<evidence type="ECO:0000256" key="1">
    <source>
        <dbReference type="SAM" id="MobiDB-lite"/>
    </source>
</evidence>
<proteinExistence type="predicted"/>
<feature type="region of interest" description="Disordered" evidence="1">
    <location>
        <begin position="204"/>
        <end position="227"/>
    </location>
</feature>
<accession>A0A6N1NK10</accession>
<feature type="compositionally biased region" description="Polar residues" evidence="1">
    <location>
        <begin position="130"/>
        <end position="156"/>
    </location>
</feature>
<name>A0A6N1NK10_9VIRU</name>